<dbReference type="InterPro" id="IPR050904">
    <property type="entry name" value="Adhesion/Biosynth-related"/>
</dbReference>
<comment type="caution">
    <text evidence="2">The sequence shown here is derived from an EMBL/GenBank/DDBJ whole genome shotgun (WGS) entry which is preliminary data.</text>
</comment>
<accession>A0ABS8GWF5</accession>
<dbReference type="PANTHER" id="PTHR10900:SF77">
    <property type="entry name" value="FI19380P1"/>
    <property type="match status" value="1"/>
</dbReference>
<dbReference type="SUPFAM" id="SSF82153">
    <property type="entry name" value="FAS1 domain"/>
    <property type="match status" value="2"/>
</dbReference>
<feature type="domain" description="FAS1" evidence="1">
    <location>
        <begin position="33"/>
        <end position="169"/>
    </location>
</feature>
<dbReference type="InterPro" id="IPR036378">
    <property type="entry name" value="FAS1_dom_sf"/>
</dbReference>
<dbReference type="EMBL" id="JAJGMW010000010">
    <property type="protein sequence ID" value="MCC4212903.1"/>
    <property type="molecule type" value="Genomic_DNA"/>
</dbReference>
<dbReference type="PROSITE" id="PS50213">
    <property type="entry name" value="FAS1"/>
    <property type="match status" value="2"/>
</dbReference>
<dbReference type="RefSeq" id="WP_228229971.1">
    <property type="nucleotide sequence ID" value="NZ_JAJGMW010000010.1"/>
</dbReference>
<evidence type="ECO:0000259" key="1">
    <source>
        <dbReference type="PROSITE" id="PS50213"/>
    </source>
</evidence>
<name>A0ABS8GWF5_9FLAO</name>
<protein>
    <submittedName>
        <fullName evidence="2">Fasciclin domain-containing protein</fullName>
    </submittedName>
</protein>
<dbReference type="SMART" id="SM00554">
    <property type="entry name" value="FAS1"/>
    <property type="match status" value="2"/>
</dbReference>
<dbReference type="Gene3D" id="2.30.180.10">
    <property type="entry name" value="FAS1 domain"/>
    <property type="match status" value="2"/>
</dbReference>
<dbReference type="PANTHER" id="PTHR10900">
    <property type="entry name" value="PERIOSTIN-RELATED"/>
    <property type="match status" value="1"/>
</dbReference>
<proteinExistence type="predicted"/>
<feature type="domain" description="FAS1" evidence="1">
    <location>
        <begin position="181"/>
        <end position="338"/>
    </location>
</feature>
<dbReference type="Pfam" id="PF02469">
    <property type="entry name" value="Fasciclin"/>
    <property type="match status" value="2"/>
</dbReference>
<evidence type="ECO:0000313" key="3">
    <source>
        <dbReference type="Proteomes" id="UP001197770"/>
    </source>
</evidence>
<sequence length="342" mass="35447">MKNLYKYTGIALAFLGTVLTTSCETDSAYEDEPASIAAIAVANPAFTTLEAAAILGDVAVTLSNSNAGDPSGDFTVFAPTDDAFARLGLEETTLGVLQQPFLKNTLLYHVSDGNLLSGSIMDGGTASSLLGPTRRFINRDGTLYINGSEILATDISASNGTVHVIDKVMIASGADVVQTALALNDGNVFKNPELTFLVAAVVHAGLVETLSNPAASYTVFAPTDAAFKTLLGGDPAVADDGLLGADYTGMPSDITKLPVDLVTTVLAYHVFADTANEKFTPEMNQGPVATFQGENVTLGAFTDGVLTVKGISNATPANMVIPDVQTTNGIVHVIDQVLLPTL</sequence>
<reference evidence="2 3" key="1">
    <citation type="submission" date="2021-11" db="EMBL/GenBank/DDBJ databases">
        <title>Seasonal and diel survey of microbial diversity of the Tyrrhenian coast.</title>
        <authorList>
            <person name="Gattoni G."/>
            <person name="Corral P."/>
        </authorList>
    </citation>
    <scope>NUCLEOTIDE SEQUENCE [LARGE SCALE GENOMIC DNA]</scope>
    <source>
        <strain evidence="2 3">Mr9</strain>
    </source>
</reference>
<organism evidence="2 3">
    <name type="scientific">Leeuwenhoekiella parthenopeia</name>
    <dbReference type="NCBI Taxonomy" id="2890320"/>
    <lineage>
        <taxon>Bacteria</taxon>
        <taxon>Pseudomonadati</taxon>
        <taxon>Bacteroidota</taxon>
        <taxon>Flavobacteriia</taxon>
        <taxon>Flavobacteriales</taxon>
        <taxon>Flavobacteriaceae</taxon>
        <taxon>Leeuwenhoekiella</taxon>
    </lineage>
</organism>
<keyword evidence="3" id="KW-1185">Reference proteome</keyword>
<gene>
    <name evidence="2" type="ORF">LLW17_09255</name>
</gene>
<dbReference type="Proteomes" id="UP001197770">
    <property type="component" value="Unassembled WGS sequence"/>
</dbReference>
<evidence type="ECO:0000313" key="2">
    <source>
        <dbReference type="EMBL" id="MCC4212903.1"/>
    </source>
</evidence>
<dbReference type="InterPro" id="IPR000782">
    <property type="entry name" value="FAS1_domain"/>
</dbReference>
<dbReference type="PROSITE" id="PS51257">
    <property type="entry name" value="PROKAR_LIPOPROTEIN"/>
    <property type="match status" value="1"/>
</dbReference>